<evidence type="ECO:0000259" key="1">
    <source>
        <dbReference type="Pfam" id="PF06812"/>
    </source>
</evidence>
<reference evidence="3 5" key="2">
    <citation type="submission" date="2019-11" db="EMBL/GenBank/DDBJ databases">
        <title>Using colonization assays and comparative genomics to discover symbiosis behaviors and factors in Vibrio fischeri.</title>
        <authorList>
            <person name="Bongrand C."/>
            <person name="Moriano-Gutierrez S."/>
            <person name="Arevalo P."/>
            <person name="Mcfall-Ngai M."/>
            <person name="Visick K."/>
            <person name="Polz M.F."/>
            <person name="Ruby E.G."/>
        </authorList>
    </citation>
    <scope>NUCLEOTIDE SEQUENCE [LARGE SCALE GENOMIC DNA]</scope>
    <source>
        <strain evidence="5">emors.4.1</strain>
        <strain evidence="3">Emors.4.1</strain>
    </source>
</reference>
<dbReference type="PANTHER" id="PTHR37024:SF5">
    <property type="entry name" value="IMPA N-TERMINAL DOMAIN-CONTAINING PROTEIN"/>
    <property type="match status" value="1"/>
</dbReference>
<name>A0A510UFJ4_ALIFS</name>
<proteinExistence type="predicted"/>
<evidence type="ECO:0000313" key="2">
    <source>
        <dbReference type="EMBL" id="GEK12081.1"/>
    </source>
</evidence>
<dbReference type="Pfam" id="PF16989">
    <property type="entry name" value="T6SS_VasJ"/>
    <property type="match status" value="1"/>
</dbReference>
<dbReference type="Proteomes" id="UP000321787">
    <property type="component" value="Unassembled WGS sequence"/>
</dbReference>
<dbReference type="InterPro" id="IPR017739">
    <property type="entry name" value="T6SS-assoc_VCA0119"/>
</dbReference>
<organism evidence="2 4">
    <name type="scientific">Aliivibrio fischeri</name>
    <name type="common">Vibrio fischeri</name>
    <dbReference type="NCBI Taxonomy" id="668"/>
    <lineage>
        <taxon>Bacteria</taxon>
        <taxon>Pseudomonadati</taxon>
        <taxon>Pseudomonadota</taxon>
        <taxon>Gammaproteobacteria</taxon>
        <taxon>Vibrionales</taxon>
        <taxon>Vibrionaceae</taxon>
        <taxon>Aliivibrio</taxon>
    </lineage>
</organism>
<gene>
    <name evidence="3" type="primary">tssA</name>
    <name evidence="2" type="ORF">AFI02nite_01170</name>
    <name evidence="3" type="ORF">GNP88_12865</name>
</gene>
<dbReference type="InterPro" id="IPR010657">
    <property type="entry name" value="ImpA_N"/>
</dbReference>
<reference evidence="2 4" key="1">
    <citation type="submission" date="2019-07" db="EMBL/GenBank/DDBJ databases">
        <title>Whole genome shotgun sequence of Aliivibrio fischeri NBRC 101058.</title>
        <authorList>
            <person name="Hosoyama A."/>
            <person name="Uohara A."/>
            <person name="Ohji S."/>
            <person name="Ichikawa N."/>
        </authorList>
    </citation>
    <scope>NUCLEOTIDE SEQUENCE [LARGE SCALE GENOMIC DNA]</scope>
    <source>
        <strain evidence="2 4">NBRC 101058</strain>
    </source>
</reference>
<evidence type="ECO:0000313" key="5">
    <source>
        <dbReference type="Proteomes" id="UP000448038"/>
    </source>
</evidence>
<sequence>MTSLNFESLLKPISEVAPTGEESKYEFCYELMELEIKKFGSLFGETVDWKVVETNAIEVLTTYSKDLKAICYLVRALIERNGFIGLDEGLNLLKQNLVLFGTDLFPQRKRARDGAMEWFVAQLETTLPKLDTSTTNWESVASYLQRINEISEQYHEAFSDSDVEFYLITSVLNGISQRVVGAAETNTDTSRNTVCEPEPLVEETTSTVTEVKTPVQAVTQVSRTVNTVKQEVDIDTDFTSPSASKRTLKKVAEFMLHSDISTPLAYRLHRNCTWCEVDELPPHDNDKKTPLSLAVSQDQLSEYRDKAKQETEAEVIKRLERTLTDAPFWLTGHYLMFQMLTNLDHNEAAEAVKQETQHFISQLEGIELLTFANSTPFADEETLKWLSLNTTSTPVAVAAVSVDYTEDDSLIEGEVTLENLGEYVSRIAQNLASDPSGRGQWMLHYKLVKAYRFVGLLPLCLPYIEKMWSIKEEINLSNWEPHLCNQLDLLVNEVLSEMYPVKEHMPEKYQQWLSINNTN</sequence>
<dbReference type="EMBL" id="BJTZ01000001">
    <property type="protein sequence ID" value="GEK12081.1"/>
    <property type="molecule type" value="Genomic_DNA"/>
</dbReference>
<dbReference type="Proteomes" id="UP000448038">
    <property type="component" value="Unassembled WGS sequence"/>
</dbReference>
<accession>A0A510UFJ4</accession>
<dbReference type="NCBIfam" id="TIGR03362">
    <property type="entry name" value="VI_chp_7"/>
    <property type="match status" value="1"/>
</dbReference>
<comment type="caution">
    <text evidence="2">The sequence shown here is derived from an EMBL/GenBank/DDBJ whole genome shotgun (WGS) entry which is preliminary data.</text>
</comment>
<dbReference type="EMBL" id="WOBN01000020">
    <property type="protein sequence ID" value="MUK50057.1"/>
    <property type="molecule type" value="Genomic_DNA"/>
</dbReference>
<dbReference type="RefSeq" id="WP_146860580.1">
    <property type="nucleotide sequence ID" value="NZ_BJTZ01000001.1"/>
</dbReference>
<dbReference type="AlphaFoldDB" id="A0A510UFJ4"/>
<protein>
    <submittedName>
        <fullName evidence="3">Type VI secretion system protein TssA</fullName>
    </submittedName>
    <submittedName>
        <fullName evidence="2">Type VI secretion-associated protein</fullName>
    </submittedName>
</protein>
<evidence type="ECO:0000313" key="4">
    <source>
        <dbReference type="Proteomes" id="UP000321787"/>
    </source>
</evidence>
<dbReference type="PANTHER" id="PTHR37024">
    <property type="entry name" value="TYPE VI SECRETION SYSTEM DUF2094 AND IMPA-RELATED DOMAIN PROTEIN"/>
    <property type="match status" value="1"/>
</dbReference>
<dbReference type="Pfam" id="PF06812">
    <property type="entry name" value="ImpA_N"/>
    <property type="match status" value="1"/>
</dbReference>
<feature type="domain" description="ImpA N-terminal" evidence="1">
    <location>
        <begin position="10"/>
        <end position="119"/>
    </location>
</feature>
<evidence type="ECO:0000313" key="3">
    <source>
        <dbReference type="EMBL" id="MUK50057.1"/>
    </source>
</evidence>